<organism evidence="1">
    <name type="scientific">marine sediment metagenome</name>
    <dbReference type="NCBI Taxonomy" id="412755"/>
    <lineage>
        <taxon>unclassified sequences</taxon>
        <taxon>metagenomes</taxon>
        <taxon>ecological metagenomes</taxon>
    </lineage>
</organism>
<name>X1FCC3_9ZZZZ</name>
<accession>X1FCC3</accession>
<proteinExistence type="predicted"/>
<dbReference type="EMBL" id="BARU01007259">
    <property type="protein sequence ID" value="GAH43296.1"/>
    <property type="molecule type" value="Genomic_DNA"/>
</dbReference>
<evidence type="ECO:0000313" key="1">
    <source>
        <dbReference type="EMBL" id="GAH43296.1"/>
    </source>
</evidence>
<dbReference type="AlphaFoldDB" id="X1FCC3"/>
<gene>
    <name evidence="1" type="ORF">S03H2_14306</name>
</gene>
<sequence length="200" mass="22653">MTRFEGILATTSDIGAGRGFKKWRPEYYDFFQDRSIIIIPDNDKVSRIFYRDIGNNLAGIAKSAKWVILPGLKEHGDITNWLIQGGTQEELFKLIEKAPEFPLPIPLEDRTEVNLEEILGSNLPPEEMLIGDGIMGTKNYSLIVSRHKKGKTLFSLNLALNLISKTPFLETYPVKKNCKVLYIFSESNIFNLNEVISISS</sequence>
<dbReference type="InterPro" id="IPR027417">
    <property type="entry name" value="P-loop_NTPase"/>
</dbReference>
<comment type="caution">
    <text evidence="1">The sequence shown here is derived from an EMBL/GenBank/DDBJ whole genome shotgun (WGS) entry which is preliminary data.</text>
</comment>
<dbReference type="Gene3D" id="3.40.50.300">
    <property type="entry name" value="P-loop containing nucleotide triphosphate hydrolases"/>
    <property type="match status" value="1"/>
</dbReference>
<reference evidence="1" key="1">
    <citation type="journal article" date="2014" name="Front. Microbiol.">
        <title>High frequency of phylogenetically diverse reductive dehalogenase-homologous genes in deep subseafloor sedimentary metagenomes.</title>
        <authorList>
            <person name="Kawai M."/>
            <person name="Futagami T."/>
            <person name="Toyoda A."/>
            <person name="Takaki Y."/>
            <person name="Nishi S."/>
            <person name="Hori S."/>
            <person name="Arai W."/>
            <person name="Tsubouchi T."/>
            <person name="Morono Y."/>
            <person name="Uchiyama I."/>
            <person name="Ito T."/>
            <person name="Fujiyama A."/>
            <person name="Inagaki F."/>
            <person name="Takami H."/>
        </authorList>
    </citation>
    <scope>NUCLEOTIDE SEQUENCE</scope>
    <source>
        <strain evidence="1">Expedition CK06-06</strain>
    </source>
</reference>
<protein>
    <submittedName>
        <fullName evidence="1">Uncharacterized protein</fullName>
    </submittedName>
</protein>